<dbReference type="EMBL" id="CP136924">
    <property type="protein sequence ID" value="WXA02355.1"/>
    <property type="molecule type" value="Genomic_DNA"/>
</dbReference>
<proteinExistence type="predicted"/>
<gene>
    <name evidence="3" type="ORF">R3L15_10155</name>
    <name evidence="2" type="ORF">R3L16_11430</name>
</gene>
<dbReference type="InterPro" id="IPR022037">
    <property type="entry name" value="DUF3606"/>
</dbReference>
<evidence type="ECO:0000313" key="3">
    <source>
        <dbReference type="EMBL" id="WXA12483.1"/>
    </source>
</evidence>
<name>A0AAU6P6A0_9FLAO</name>
<protein>
    <submittedName>
        <fullName evidence="3">DUF3606 domain-containing protein</fullName>
    </submittedName>
</protein>
<dbReference type="KEGG" id="mcaa:R3L15_10155"/>
<dbReference type="RefSeq" id="WP_338731497.1">
    <property type="nucleotide sequence ID" value="NZ_CP136924.1"/>
</dbReference>
<evidence type="ECO:0000313" key="4">
    <source>
        <dbReference type="Proteomes" id="UP001368318"/>
    </source>
</evidence>
<dbReference type="AlphaFoldDB" id="A0AAU6P6A0"/>
<feature type="region of interest" description="Disordered" evidence="1">
    <location>
        <begin position="1"/>
        <end position="21"/>
    </location>
</feature>
<reference evidence="3 4" key="1">
    <citation type="submission" date="2023-10" db="EMBL/GenBank/DDBJ databases">
        <title>Culture-based analysis of two novel bacteria associated with mangrove crab gills.</title>
        <authorList>
            <person name="Yang X."/>
            <person name="Garuglieri E."/>
            <person name="Van Goethem M.W."/>
            <person name="Fusi M."/>
            <person name="Marasco R."/>
            <person name="Daffonchio D.G."/>
        </authorList>
    </citation>
    <scope>NUCLEOTIDE SEQUENCE</scope>
    <source>
        <strain evidence="3">UG2-1</strain>
        <strain evidence="2">UG2-2</strain>
        <strain evidence="4">UG2_2</strain>
    </source>
</reference>
<organism evidence="3">
    <name type="scientific">Mangrovimonas cancribranchiae</name>
    <dbReference type="NCBI Taxonomy" id="3080055"/>
    <lineage>
        <taxon>Bacteria</taxon>
        <taxon>Pseudomonadati</taxon>
        <taxon>Bacteroidota</taxon>
        <taxon>Flavobacteriia</taxon>
        <taxon>Flavobacteriales</taxon>
        <taxon>Flavobacteriaceae</taxon>
        <taxon>Mangrovimonas</taxon>
    </lineage>
</organism>
<dbReference type="EMBL" id="CP136925">
    <property type="protein sequence ID" value="WXA12483.1"/>
    <property type="molecule type" value="Genomic_DNA"/>
</dbReference>
<sequence>MPDNPKRKGPRDDKRISTQPHEIQYWKKKLNVSGQQLAGAKKATGSTSAKVIKEYLKNKKK</sequence>
<feature type="compositionally biased region" description="Basic and acidic residues" evidence="1">
    <location>
        <begin position="1"/>
        <end position="16"/>
    </location>
</feature>
<keyword evidence="4" id="KW-1185">Reference proteome</keyword>
<dbReference type="Pfam" id="PF12244">
    <property type="entry name" value="DUF3606"/>
    <property type="match status" value="1"/>
</dbReference>
<evidence type="ECO:0000256" key="1">
    <source>
        <dbReference type="SAM" id="MobiDB-lite"/>
    </source>
</evidence>
<accession>A0AAU6P6A0</accession>
<evidence type="ECO:0000313" key="2">
    <source>
        <dbReference type="EMBL" id="WXA02355.1"/>
    </source>
</evidence>
<dbReference type="Proteomes" id="UP001368318">
    <property type="component" value="Chromosome"/>
</dbReference>